<gene>
    <name evidence="1" type="ORF">FD145_36</name>
</gene>
<name>A0A833NSP9_UNCSA</name>
<accession>A0A833NSP9</accession>
<organism evidence="1 2">
    <name type="scientific">Candidatus Saganbacteria bacterium</name>
    <dbReference type="NCBI Taxonomy" id="2575572"/>
    <lineage>
        <taxon>Bacteria</taxon>
        <taxon>Bacillati</taxon>
        <taxon>Saganbacteria</taxon>
    </lineage>
</organism>
<evidence type="ECO:0000313" key="1">
    <source>
        <dbReference type="EMBL" id="KAF0135210.1"/>
    </source>
</evidence>
<protein>
    <submittedName>
        <fullName evidence="1">Uncharacterized protein</fullName>
    </submittedName>
</protein>
<dbReference type="EMBL" id="WPAF01000001">
    <property type="protein sequence ID" value="KAF0135210.1"/>
    <property type="molecule type" value="Genomic_DNA"/>
</dbReference>
<comment type="caution">
    <text evidence="1">The sequence shown here is derived from an EMBL/GenBank/DDBJ whole genome shotgun (WGS) entry which is preliminary data.</text>
</comment>
<reference evidence="1 2" key="1">
    <citation type="submission" date="2019-12" db="EMBL/GenBank/DDBJ databases">
        <authorList>
            <person name="Wolfe R."/>
            <person name="Danczak R."/>
            <person name="Wilkins M."/>
        </authorList>
    </citation>
    <scope>NUCLEOTIDE SEQUENCE [LARGE SCALE GENOMIC DNA]</scope>
    <source>
        <strain evidence="1">X2_MaxBin.013</strain>
    </source>
</reference>
<dbReference type="Proteomes" id="UP000488506">
    <property type="component" value="Unassembled WGS sequence"/>
</dbReference>
<proteinExistence type="predicted"/>
<evidence type="ECO:0000313" key="2">
    <source>
        <dbReference type="Proteomes" id="UP000488506"/>
    </source>
</evidence>
<dbReference type="AlphaFoldDB" id="A0A833NSP9"/>
<sequence length="609" mass="70639">MALYYNLGEMKSENGEALRYEIEKLLVDISLKISQMIKNEQSYIQLEKILNSRKTLPYFQKTIQSFQGDVYYALRDLCVIRWNLRNGQTLTPEQKVVKIKESGLSHLLVRVWPGDNIKLVFCKDFPKIELKSRMIELAKALAKHCLGKLYGIILKKDFLKYRIGEAMIALQYFDGFDLNRYSDIVWLSKSGIAPKRILVYFEHSESLAKESLDILDNLGIKWIYLKQDTLNRKNSPFWSPSSKELDKFVKKLKFKPRNEIERWLYQTGKQLLREVGYWHLFYKEFNIRVHFVGLEATPKYFAQSIAFDVSPFQGGLLIGKQRSELYNASFFKGQYPNDVYFTWNALSSRYLEDDYNPQVKIVVGYPNDYIFKGKFKEAAKLRTELKSKGVKFIFALFDESHAPDYSISTEMMNGFYLAFLNWLIREKEIGLVIKSKKPFILDGLPQILPILNKAKATGRCIYLENEYGRMPLDAAAVSDMVVSIGYSAMVESAIAGCRGVICDMTCLRSHDFYRWGFEQIIFDDLDRMLVALKKYVKDKESIPNLGDWSPFSDRLDPFMDGRAGERMGVYLRWILEGFDAGFDREKALLEANAKYSLVWGDGKIQGALR</sequence>